<evidence type="ECO:0000256" key="5">
    <source>
        <dbReference type="ARBA" id="ARBA00023136"/>
    </source>
</evidence>
<evidence type="ECO:0000256" key="3">
    <source>
        <dbReference type="ARBA" id="ARBA00022676"/>
    </source>
</evidence>
<dbReference type="SUPFAM" id="SSF53448">
    <property type="entry name" value="Nucleotide-diphospho-sugar transferases"/>
    <property type="match status" value="1"/>
</dbReference>
<keyword evidence="4 7" id="KW-0808">Transferase</keyword>
<evidence type="ECO:0000313" key="8">
    <source>
        <dbReference type="Proteomes" id="UP000034894"/>
    </source>
</evidence>
<dbReference type="Pfam" id="PF00535">
    <property type="entry name" value="Glycos_transf_2"/>
    <property type="match status" value="1"/>
</dbReference>
<dbReference type="AlphaFoldDB" id="A0A0G1GGM7"/>
<comment type="subcellular location">
    <subcellularLocation>
        <location evidence="1">Cell membrane</location>
    </subcellularLocation>
</comment>
<evidence type="ECO:0000313" key="7">
    <source>
        <dbReference type="EMBL" id="KKS97963.1"/>
    </source>
</evidence>
<evidence type="ECO:0000256" key="4">
    <source>
        <dbReference type="ARBA" id="ARBA00022679"/>
    </source>
</evidence>
<comment type="caution">
    <text evidence="7">The sequence shown here is derived from an EMBL/GenBank/DDBJ whole genome shotgun (WGS) entry which is preliminary data.</text>
</comment>
<evidence type="ECO:0000259" key="6">
    <source>
        <dbReference type="Pfam" id="PF00535"/>
    </source>
</evidence>
<accession>A0A0G1GGM7</accession>
<dbReference type="STRING" id="1618443.UV73_C0004G0105"/>
<keyword evidence="5" id="KW-0472">Membrane</keyword>
<proteinExistence type="predicted"/>
<evidence type="ECO:0000256" key="2">
    <source>
        <dbReference type="ARBA" id="ARBA00022475"/>
    </source>
</evidence>
<protein>
    <submittedName>
        <fullName evidence="7">Family 2 glycosyl transferase</fullName>
    </submittedName>
</protein>
<dbReference type="PANTHER" id="PTHR43646">
    <property type="entry name" value="GLYCOSYLTRANSFERASE"/>
    <property type="match status" value="1"/>
</dbReference>
<name>A0A0G1GGM7_9BACT</name>
<organism evidence="7 8">
    <name type="scientific">Candidatus Gottesmanbacteria bacterium GW2011_GWA2_43_14</name>
    <dbReference type="NCBI Taxonomy" id="1618443"/>
    <lineage>
        <taxon>Bacteria</taxon>
        <taxon>Candidatus Gottesmaniibacteriota</taxon>
    </lineage>
</organism>
<dbReference type="Proteomes" id="UP000034894">
    <property type="component" value="Unassembled WGS sequence"/>
</dbReference>
<dbReference type="PANTHER" id="PTHR43646:SF2">
    <property type="entry name" value="GLYCOSYLTRANSFERASE 2-LIKE DOMAIN-CONTAINING PROTEIN"/>
    <property type="match status" value="1"/>
</dbReference>
<reference evidence="7 8" key="1">
    <citation type="journal article" date="2015" name="Nature">
        <title>rRNA introns, odd ribosomes, and small enigmatic genomes across a large radiation of phyla.</title>
        <authorList>
            <person name="Brown C.T."/>
            <person name="Hug L.A."/>
            <person name="Thomas B.C."/>
            <person name="Sharon I."/>
            <person name="Castelle C.J."/>
            <person name="Singh A."/>
            <person name="Wilkins M.J."/>
            <person name="Williams K.H."/>
            <person name="Banfield J.F."/>
        </authorList>
    </citation>
    <scope>NUCLEOTIDE SEQUENCE [LARGE SCALE GENOMIC DNA]</scope>
</reference>
<keyword evidence="3" id="KW-0328">Glycosyltransferase</keyword>
<evidence type="ECO:0000256" key="1">
    <source>
        <dbReference type="ARBA" id="ARBA00004236"/>
    </source>
</evidence>
<dbReference type="EMBL" id="LCFP01000004">
    <property type="protein sequence ID" value="KKS97963.1"/>
    <property type="molecule type" value="Genomic_DNA"/>
</dbReference>
<dbReference type="GO" id="GO:0016757">
    <property type="term" value="F:glycosyltransferase activity"/>
    <property type="evidence" value="ECO:0007669"/>
    <property type="project" value="UniProtKB-KW"/>
</dbReference>
<keyword evidence="2" id="KW-1003">Cell membrane</keyword>
<feature type="domain" description="Glycosyltransferase 2-like" evidence="6">
    <location>
        <begin position="4"/>
        <end position="135"/>
    </location>
</feature>
<dbReference type="InterPro" id="IPR029044">
    <property type="entry name" value="Nucleotide-diphossugar_trans"/>
</dbReference>
<dbReference type="InterPro" id="IPR001173">
    <property type="entry name" value="Glyco_trans_2-like"/>
</dbReference>
<dbReference type="Gene3D" id="3.90.550.10">
    <property type="entry name" value="Spore Coat Polysaccharide Biosynthesis Protein SpsA, Chain A"/>
    <property type="match status" value="1"/>
</dbReference>
<gene>
    <name evidence="7" type="ORF">UV73_C0004G0105</name>
</gene>
<dbReference type="GO" id="GO:0005886">
    <property type="term" value="C:plasma membrane"/>
    <property type="evidence" value="ECO:0007669"/>
    <property type="project" value="UniProtKB-SubCell"/>
</dbReference>
<sequence length="234" mass="26620">MKATVIVPAYNEEKYIGKTLGSIKSLEKDNIEIEIIVVDASSTDKTVEIAKSYGAKVVPEPHKGIGFARQQGLLHAKGEVVAYTDADTVVPRNWLKRHIKVLEQPGVVFTYGTFRVTDGKFPYFHYINYIQPRILWMMHYLFGKEIAAGQNLAFWKDKALAIGGFDDKLKVMEDIDLAVRMKKTGKTVFIPDLIVLSSGRRSLEGWAFFSRMIGTLVRYFFFGVKKLQVFPDFR</sequence>